<dbReference type="Proteomes" id="UP000008312">
    <property type="component" value="Unassembled WGS sequence"/>
</dbReference>
<evidence type="ECO:0000313" key="3">
    <source>
        <dbReference type="Proteomes" id="UP000008312"/>
    </source>
</evidence>
<dbReference type="AlphaFoldDB" id="D8M1I4"/>
<gene>
    <name evidence="2" type="ORF">GSBLH_T00002012001</name>
</gene>
<feature type="compositionally biased region" description="Low complexity" evidence="1">
    <location>
        <begin position="330"/>
        <end position="339"/>
    </location>
</feature>
<sequence length="490" mass="51304">MALVELRGKTMLEMEIQAAEKIRKVLMNEFPLFSFCNAQRGHGNDGRRIIGSGGSGRNRPLDQCASRRAELAAEHAAGRHQVAREGAAEREDRAGQDGEHEQRVRRAASRNDRENQQNGGRKTAAPQRTRAAAAAARAAGGLPDGTRSIGVAAAVEDGGNQPDSAAEAELGAHDRESALHVDAHHQAHERYRGHEGAEDRAAAQNRAGAARASHAARREEEGNPGAAEADAPADAPNQRLAAQQHEVGQSAPQPDRPDHAAPAPAPRGEAVGGQSAPRVRDLFPRGPEAAEVAGAGIGEGVAERLGAAAAEEATGAEGPNDHALEGHDPAAAGRKAALAKPWRSWVVAERSRSAGARGRAGESDHGAAERAGHPERRDREDGGVGAEAERGGNAGDREAEGAGPRRVHGDVRAALSPIVRFYPRIERLRDEAGRHGGESAGAAASKRPAGAGKAFAAASLRVRHQHNSKRIRNDHRGDASNPSPAQLRYG</sequence>
<evidence type="ECO:0000256" key="1">
    <source>
        <dbReference type="SAM" id="MobiDB-lite"/>
    </source>
</evidence>
<feature type="compositionally biased region" description="Low complexity" evidence="1">
    <location>
        <begin position="202"/>
        <end position="213"/>
    </location>
</feature>
<feature type="compositionally biased region" description="Low complexity" evidence="1">
    <location>
        <begin position="303"/>
        <end position="318"/>
    </location>
</feature>
<feature type="region of interest" description="Disordered" evidence="1">
    <location>
        <begin position="41"/>
        <end position="145"/>
    </location>
</feature>
<proteinExistence type="predicted"/>
<feature type="region of interest" description="Disordered" evidence="1">
    <location>
        <begin position="186"/>
        <end position="414"/>
    </location>
</feature>
<protein>
    <submittedName>
        <fullName evidence="2">Uncharacterized protein</fullName>
    </submittedName>
</protein>
<dbReference type="GeneID" id="24919224"/>
<dbReference type="EMBL" id="FN668645">
    <property type="protein sequence ID" value="CBK21923.2"/>
    <property type="molecule type" value="Genomic_DNA"/>
</dbReference>
<feature type="region of interest" description="Disordered" evidence="1">
    <location>
        <begin position="432"/>
        <end position="490"/>
    </location>
</feature>
<dbReference type="RefSeq" id="XP_012895971.1">
    <property type="nucleotide sequence ID" value="XM_013040517.1"/>
</dbReference>
<name>D8M1I4_BLAHO</name>
<accession>D8M1I4</accession>
<feature type="compositionally biased region" description="Low complexity" evidence="1">
    <location>
        <begin position="223"/>
        <end position="237"/>
    </location>
</feature>
<dbReference type="OMA" id="HHERHAR"/>
<feature type="compositionally biased region" description="Low complexity" evidence="1">
    <location>
        <begin position="124"/>
        <end position="139"/>
    </location>
</feature>
<feature type="compositionally biased region" description="Basic residues" evidence="1">
    <location>
        <begin position="461"/>
        <end position="473"/>
    </location>
</feature>
<evidence type="ECO:0000313" key="2">
    <source>
        <dbReference type="EMBL" id="CBK21923.2"/>
    </source>
</evidence>
<dbReference type="InParanoid" id="D8M1I4"/>
<feature type="compositionally biased region" description="Basic and acidic residues" evidence="1">
    <location>
        <begin position="359"/>
        <end position="400"/>
    </location>
</feature>
<organism evidence="2">
    <name type="scientific">Blastocystis hominis</name>
    <dbReference type="NCBI Taxonomy" id="12968"/>
    <lineage>
        <taxon>Eukaryota</taxon>
        <taxon>Sar</taxon>
        <taxon>Stramenopiles</taxon>
        <taxon>Bigyra</taxon>
        <taxon>Opalozoa</taxon>
        <taxon>Opalinata</taxon>
        <taxon>Blastocystidae</taxon>
        <taxon>Blastocystis</taxon>
    </lineage>
</organism>
<keyword evidence="3" id="KW-1185">Reference proteome</keyword>
<feature type="compositionally biased region" description="Basic and acidic residues" evidence="1">
    <location>
        <begin position="65"/>
        <end position="115"/>
    </location>
</feature>
<reference evidence="2" key="1">
    <citation type="submission" date="2010-02" db="EMBL/GenBank/DDBJ databases">
        <title>Sequencing and annotation of the Blastocystis hominis genome.</title>
        <authorList>
            <person name="Wincker P."/>
        </authorList>
    </citation>
    <scope>NUCLEOTIDE SEQUENCE</scope>
    <source>
        <strain evidence="2">Singapore isolate B</strain>
    </source>
</reference>
<feature type="compositionally biased region" description="Low complexity" evidence="1">
    <location>
        <begin position="440"/>
        <end position="458"/>
    </location>
</feature>
<feature type="compositionally biased region" description="Basic and acidic residues" evidence="1">
    <location>
        <begin position="319"/>
        <end position="328"/>
    </location>
</feature>
<feature type="compositionally biased region" description="Basic and acidic residues" evidence="1">
    <location>
        <begin position="186"/>
        <end position="201"/>
    </location>
</feature>